<dbReference type="PRINTS" id="PR00344">
    <property type="entry name" value="BCTRLSENSOR"/>
</dbReference>
<organism evidence="10 11">
    <name type="scientific">Paenisporosarcina macmurdoensis</name>
    <dbReference type="NCBI Taxonomy" id="212659"/>
    <lineage>
        <taxon>Bacteria</taxon>
        <taxon>Bacillati</taxon>
        <taxon>Bacillota</taxon>
        <taxon>Bacilli</taxon>
        <taxon>Bacillales</taxon>
        <taxon>Caryophanaceae</taxon>
        <taxon>Paenisporosarcina</taxon>
    </lineage>
</organism>
<dbReference type="Pfam" id="PF02518">
    <property type="entry name" value="HATPase_c"/>
    <property type="match status" value="1"/>
</dbReference>
<name>A0ABW1LBV4_9BACL</name>
<evidence type="ECO:0000313" key="11">
    <source>
        <dbReference type="Proteomes" id="UP001596170"/>
    </source>
</evidence>
<dbReference type="SUPFAM" id="SSF55874">
    <property type="entry name" value="ATPase domain of HSP90 chaperone/DNA topoisomerase II/histidine kinase"/>
    <property type="match status" value="1"/>
</dbReference>
<dbReference type="RefSeq" id="WP_377735584.1">
    <property type="nucleotide sequence ID" value="NZ_JBHSRI010000025.1"/>
</dbReference>
<dbReference type="InterPro" id="IPR005467">
    <property type="entry name" value="His_kinase_dom"/>
</dbReference>
<keyword evidence="7" id="KW-0067">ATP-binding</keyword>
<dbReference type="EMBL" id="JBHSRI010000025">
    <property type="protein sequence ID" value="MFC6040961.1"/>
    <property type="molecule type" value="Genomic_DNA"/>
</dbReference>
<dbReference type="SMART" id="SM00388">
    <property type="entry name" value="HisKA"/>
    <property type="match status" value="1"/>
</dbReference>
<evidence type="ECO:0000259" key="9">
    <source>
        <dbReference type="PROSITE" id="PS50109"/>
    </source>
</evidence>
<dbReference type="InterPro" id="IPR004358">
    <property type="entry name" value="Sig_transdc_His_kin-like_C"/>
</dbReference>
<gene>
    <name evidence="10" type="ORF">ACFPYN_16160</name>
</gene>
<keyword evidence="11" id="KW-1185">Reference proteome</keyword>
<keyword evidence="5" id="KW-0547">Nucleotide-binding</keyword>
<evidence type="ECO:0000256" key="5">
    <source>
        <dbReference type="ARBA" id="ARBA00022741"/>
    </source>
</evidence>
<reference evidence="11" key="1">
    <citation type="journal article" date="2019" name="Int. J. Syst. Evol. Microbiol.">
        <title>The Global Catalogue of Microorganisms (GCM) 10K type strain sequencing project: providing services to taxonomists for standard genome sequencing and annotation.</title>
        <authorList>
            <consortium name="The Broad Institute Genomics Platform"/>
            <consortium name="The Broad Institute Genome Sequencing Center for Infectious Disease"/>
            <person name="Wu L."/>
            <person name="Ma J."/>
        </authorList>
    </citation>
    <scope>NUCLEOTIDE SEQUENCE [LARGE SCALE GENOMIC DNA]</scope>
    <source>
        <strain evidence="11">CCUG 54527</strain>
    </source>
</reference>
<dbReference type="PANTHER" id="PTHR43711">
    <property type="entry name" value="TWO-COMPONENT HISTIDINE KINASE"/>
    <property type="match status" value="1"/>
</dbReference>
<dbReference type="PANTHER" id="PTHR43711:SF26">
    <property type="entry name" value="SENSOR HISTIDINE KINASE RCSC"/>
    <property type="match status" value="1"/>
</dbReference>
<comment type="caution">
    <text evidence="10">The sequence shown here is derived from an EMBL/GenBank/DDBJ whole genome shotgun (WGS) entry which is preliminary data.</text>
</comment>
<evidence type="ECO:0000313" key="10">
    <source>
        <dbReference type="EMBL" id="MFC6040961.1"/>
    </source>
</evidence>
<dbReference type="SMART" id="SM00387">
    <property type="entry name" value="HATPase_c"/>
    <property type="match status" value="1"/>
</dbReference>
<accession>A0ABW1LBV4</accession>
<dbReference type="SUPFAM" id="SSF47384">
    <property type="entry name" value="Homodimeric domain of signal transducing histidine kinase"/>
    <property type="match status" value="1"/>
</dbReference>
<sequence length="366" mass="41337">MTVKKQIVKVERELLKFSYIIVNKDLYIEDVFQDEIGLFPIGISNLKGKPIEKVINKDYVDLVSKIGIEKSEESPVLYELLNELDVEYEVEVLPFGHNIMIFIKSKTNDKDKLIALTKKNKKLEAKHHELILAKEHADRANREKTDLLLLLGHEFRNPLNSINGFLHLLMSNSEEPLTMDQQNRVSKIGNASKQLEMIMNDAIDFVRLDQVKLRVKTENIDVYGLIDDCIQAQSLDASAKNIKVIHQKGEPNLSILSDSNRLTQVLMNVLSNAVKYTNEGGFIHVNSYKYANRLLIEINDSGVGIHDNDLAFIFSPYYRSSSTDSMSTGLGIGLSLVKQILTELGGSIHVTSELKVGSRFIIELPI</sequence>
<dbReference type="InterPro" id="IPR003661">
    <property type="entry name" value="HisK_dim/P_dom"/>
</dbReference>
<keyword evidence="6 10" id="KW-0418">Kinase</keyword>
<dbReference type="InterPro" id="IPR050736">
    <property type="entry name" value="Sensor_HK_Regulatory"/>
</dbReference>
<dbReference type="Gene3D" id="1.10.287.130">
    <property type="match status" value="1"/>
</dbReference>
<evidence type="ECO:0000256" key="2">
    <source>
        <dbReference type="ARBA" id="ARBA00012438"/>
    </source>
</evidence>
<dbReference type="CDD" id="cd00082">
    <property type="entry name" value="HisKA"/>
    <property type="match status" value="1"/>
</dbReference>
<evidence type="ECO:0000256" key="4">
    <source>
        <dbReference type="ARBA" id="ARBA00022679"/>
    </source>
</evidence>
<evidence type="ECO:0000256" key="3">
    <source>
        <dbReference type="ARBA" id="ARBA00022553"/>
    </source>
</evidence>
<evidence type="ECO:0000256" key="8">
    <source>
        <dbReference type="ARBA" id="ARBA00023012"/>
    </source>
</evidence>
<keyword evidence="3" id="KW-0597">Phosphoprotein</keyword>
<comment type="catalytic activity">
    <reaction evidence="1">
        <text>ATP + protein L-histidine = ADP + protein N-phospho-L-histidine.</text>
        <dbReference type="EC" id="2.7.13.3"/>
    </reaction>
</comment>
<dbReference type="PROSITE" id="PS50109">
    <property type="entry name" value="HIS_KIN"/>
    <property type="match status" value="1"/>
</dbReference>
<evidence type="ECO:0000256" key="6">
    <source>
        <dbReference type="ARBA" id="ARBA00022777"/>
    </source>
</evidence>
<evidence type="ECO:0000256" key="7">
    <source>
        <dbReference type="ARBA" id="ARBA00022840"/>
    </source>
</evidence>
<evidence type="ECO:0000256" key="1">
    <source>
        <dbReference type="ARBA" id="ARBA00000085"/>
    </source>
</evidence>
<dbReference type="Gene3D" id="3.30.565.10">
    <property type="entry name" value="Histidine kinase-like ATPase, C-terminal domain"/>
    <property type="match status" value="1"/>
</dbReference>
<dbReference type="Proteomes" id="UP001596170">
    <property type="component" value="Unassembled WGS sequence"/>
</dbReference>
<keyword evidence="4" id="KW-0808">Transferase</keyword>
<protein>
    <recommendedName>
        <fullName evidence="2">histidine kinase</fullName>
        <ecNumber evidence="2">2.7.13.3</ecNumber>
    </recommendedName>
</protein>
<keyword evidence="8" id="KW-0902">Two-component regulatory system</keyword>
<dbReference type="InterPro" id="IPR036890">
    <property type="entry name" value="HATPase_C_sf"/>
</dbReference>
<dbReference type="Pfam" id="PF00512">
    <property type="entry name" value="HisKA"/>
    <property type="match status" value="1"/>
</dbReference>
<dbReference type="InterPro" id="IPR036097">
    <property type="entry name" value="HisK_dim/P_sf"/>
</dbReference>
<dbReference type="GO" id="GO:0016301">
    <property type="term" value="F:kinase activity"/>
    <property type="evidence" value="ECO:0007669"/>
    <property type="project" value="UniProtKB-KW"/>
</dbReference>
<feature type="domain" description="Histidine kinase" evidence="9">
    <location>
        <begin position="150"/>
        <end position="366"/>
    </location>
</feature>
<dbReference type="EC" id="2.7.13.3" evidence="2"/>
<proteinExistence type="predicted"/>
<dbReference type="InterPro" id="IPR003594">
    <property type="entry name" value="HATPase_dom"/>
</dbReference>